<comment type="caution">
    <text evidence="8">The sequence shown here is derived from an EMBL/GenBank/DDBJ whole genome shotgun (WGS) entry which is preliminary data.</text>
</comment>
<keyword evidence="9" id="KW-1185">Reference proteome</keyword>
<dbReference type="GO" id="GO:0006189">
    <property type="term" value="P:'de novo' IMP biosynthetic process"/>
    <property type="evidence" value="ECO:0007669"/>
    <property type="project" value="UniProtKB-UniRule"/>
</dbReference>
<dbReference type="EMBL" id="PDUD01000033">
    <property type="protein sequence ID" value="PHN03245.1"/>
    <property type="molecule type" value="Genomic_DNA"/>
</dbReference>
<dbReference type="Gene3D" id="3.40.50.170">
    <property type="entry name" value="Formyl transferase, N-terminal domain"/>
    <property type="match status" value="1"/>
</dbReference>
<feature type="domain" description="Formyl transferase N-terminal" evidence="7">
    <location>
        <begin position="3"/>
        <end position="181"/>
    </location>
</feature>
<keyword evidence="2 6" id="KW-0808">Transferase</keyword>
<dbReference type="InterPro" id="IPR004607">
    <property type="entry name" value="GART"/>
</dbReference>
<evidence type="ECO:0000256" key="6">
    <source>
        <dbReference type="HAMAP-Rule" id="MF_01930"/>
    </source>
</evidence>
<evidence type="ECO:0000313" key="8">
    <source>
        <dbReference type="EMBL" id="PHN03245.1"/>
    </source>
</evidence>
<protein>
    <recommendedName>
        <fullName evidence="6">Phosphoribosylglycinamide formyltransferase</fullName>
        <ecNumber evidence="6">2.1.2.2</ecNumber>
    </recommendedName>
    <alternativeName>
        <fullName evidence="6">5'-phosphoribosylglycinamide transformylase</fullName>
    </alternativeName>
    <alternativeName>
        <fullName evidence="6">GAR transformylase</fullName>
        <shortName evidence="6">GART</shortName>
    </alternativeName>
</protein>
<dbReference type="HAMAP" id="MF_01930">
    <property type="entry name" value="PurN"/>
    <property type="match status" value="1"/>
</dbReference>
<dbReference type="GO" id="GO:0005829">
    <property type="term" value="C:cytosol"/>
    <property type="evidence" value="ECO:0007669"/>
    <property type="project" value="TreeGrafter"/>
</dbReference>
<feature type="site" description="Raises pKa of active site His" evidence="6">
    <location>
        <position position="145"/>
    </location>
</feature>
<feature type="binding site" evidence="6">
    <location>
        <begin position="12"/>
        <end position="14"/>
    </location>
    <ligand>
        <name>N(1)-(5-phospho-beta-D-ribosyl)glycinamide</name>
        <dbReference type="ChEBI" id="CHEBI:143788"/>
    </ligand>
</feature>
<dbReference type="InterPro" id="IPR001555">
    <property type="entry name" value="GART_AS"/>
</dbReference>
<comment type="function">
    <text evidence="6">Catalyzes the transfer of a formyl group from 10-formyltetrahydrofolate to 5-phospho-ribosyl-glycinamide (GAR), producing 5-phospho-ribosyl-N-formylglycinamide (FGAR) and tetrahydrofolate.</text>
</comment>
<dbReference type="InterPro" id="IPR002376">
    <property type="entry name" value="Formyl_transf_N"/>
</dbReference>
<dbReference type="PROSITE" id="PS00373">
    <property type="entry name" value="GART"/>
    <property type="match status" value="1"/>
</dbReference>
<evidence type="ECO:0000256" key="4">
    <source>
        <dbReference type="ARBA" id="ARBA00038440"/>
    </source>
</evidence>
<evidence type="ECO:0000256" key="1">
    <source>
        <dbReference type="ARBA" id="ARBA00005054"/>
    </source>
</evidence>
<evidence type="ECO:0000259" key="7">
    <source>
        <dbReference type="Pfam" id="PF00551"/>
    </source>
</evidence>
<proteinExistence type="inferred from homology"/>
<comment type="similarity">
    <text evidence="4 6">Belongs to the GART family.</text>
</comment>
<dbReference type="AlphaFoldDB" id="A0A2D0N421"/>
<dbReference type="GO" id="GO:0004644">
    <property type="term" value="F:phosphoribosylglycinamide formyltransferase activity"/>
    <property type="evidence" value="ECO:0007669"/>
    <property type="project" value="UniProtKB-UniRule"/>
</dbReference>
<dbReference type="EC" id="2.1.2.2" evidence="6"/>
<dbReference type="PANTHER" id="PTHR43369:SF2">
    <property type="entry name" value="PHOSPHORIBOSYLGLYCINAMIDE FORMYLTRANSFERASE"/>
    <property type="match status" value="1"/>
</dbReference>
<feature type="active site" description="Proton donor" evidence="6">
    <location>
        <position position="104"/>
    </location>
</feature>
<organism evidence="8 9">
    <name type="scientific">Flavilitoribacter nigricans (strain ATCC 23147 / DSM 23189 / NBRC 102662 / NCIMB 1420 / SS-2)</name>
    <name type="common">Lewinella nigricans</name>
    <dbReference type="NCBI Taxonomy" id="1122177"/>
    <lineage>
        <taxon>Bacteria</taxon>
        <taxon>Pseudomonadati</taxon>
        <taxon>Bacteroidota</taxon>
        <taxon>Saprospiria</taxon>
        <taxon>Saprospirales</taxon>
        <taxon>Lewinellaceae</taxon>
        <taxon>Flavilitoribacter</taxon>
    </lineage>
</organism>
<comment type="pathway">
    <text evidence="1 6">Purine metabolism; IMP biosynthesis via de novo pathway; N(2)-formyl-N(1)-(5-phospho-D-ribosyl)glycinamide from N(1)-(5-phospho-D-ribosyl)glycinamide (10-formyl THF route): step 1/1.</text>
</comment>
<evidence type="ECO:0000256" key="2">
    <source>
        <dbReference type="ARBA" id="ARBA00022679"/>
    </source>
</evidence>
<keyword evidence="3 6" id="KW-0658">Purine biosynthesis</keyword>
<reference evidence="8 9" key="1">
    <citation type="submission" date="2017-10" db="EMBL/GenBank/DDBJ databases">
        <title>The draft genome sequence of Lewinella nigricans NBRC 102662.</title>
        <authorList>
            <person name="Wang K."/>
        </authorList>
    </citation>
    <scope>NUCLEOTIDE SEQUENCE [LARGE SCALE GENOMIC DNA]</scope>
    <source>
        <strain evidence="8 9">NBRC 102662</strain>
    </source>
</reference>
<dbReference type="Pfam" id="PF00551">
    <property type="entry name" value="Formyl_trans_N"/>
    <property type="match status" value="1"/>
</dbReference>
<dbReference type="UniPathway" id="UPA00074">
    <property type="reaction ID" value="UER00126"/>
</dbReference>
<evidence type="ECO:0000313" key="9">
    <source>
        <dbReference type="Proteomes" id="UP000223913"/>
    </source>
</evidence>
<dbReference type="RefSeq" id="WP_099153374.1">
    <property type="nucleotide sequence ID" value="NZ_PDUD01000033.1"/>
</dbReference>
<evidence type="ECO:0000256" key="3">
    <source>
        <dbReference type="ARBA" id="ARBA00022755"/>
    </source>
</evidence>
<feature type="binding site" evidence="6">
    <location>
        <position position="102"/>
    </location>
    <ligand>
        <name>(6R)-10-formyltetrahydrofolate</name>
        <dbReference type="ChEBI" id="CHEBI:195366"/>
    </ligand>
</feature>
<evidence type="ECO:0000256" key="5">
    <source>
        <dbReference type="ARBA" id="ARBA00047664"/>
    </source>
</evidence>
<sequence length="191" mass="21612">MHRIAIFASGTGSNARKIIEYFKNKTDITVSLVLSNKANAPVLDMARDHGIDTLTLTRKEFYETEHLLAQLHQHAIDFIVLAGFLWLVPSYLVRAYPQKIVNIHPALLPKYGGKGMYGHWVHEAVKAAAEPESGMTIHFVNEAYDEGAIIFQSSCRLDPEDDPETIAKKVLRLEHEHFAPVIEQLILKQER</sequence>
<dbReference type="InterPro" id="IPR036477">
    <property type="entry name" value="Formyl_transf_N_sf"/>
</dbReference>
<dbReference type="Proteomes" id="UP000223913">
    <property type="component" value="Unassembled WGS sequence"/>
</dbReference>
<dbReference type="PANTHER" id="PTHR43369">
    <property type="entry name" value="PHOSPHORIBOSYLGLYCINAMIDE FORMYLTRANSFERASE"/>
    <property type="match status" value="1"/>
</dbReference>
<comment type="caution">
    <text evidence="6">Lacks conserved residue(s) required for the propagation of feature annotation.</text>
</comment>
<name>A0A2D0N421_FLAN2</name>
<dbReference type="SUPFAM" id="SSF53328">
    <property type="entry name" value="Formyltransferase"/>
    <property type="match status" value="1"/>
</dbReference>
<dbReference type="OrthoDB" id="9806170at2"/>
<comment type="catalytic activity">
    <reaction evidence="5 6">
        <text>N(1)-(5-phospho-beta-D-ribosyl)glycinamide + (6R)-10-formyltetrahydrofolate = N(2)-formyl-N(1)-(5-phospho-beta-D-ribosyl)glycinamide + (6S)-5,6,7,8-tetrahydrofolate + H(+)</text>
        <dbReference type="Rhea" id="RHEA:15053"/>
        <dbReference type="ChEBI" id="CHEBI:15378"/>
        <dbReference type="ChEBI" id="CHEBI:57453"/>
        <dbReference type="ChEBI" id="CHEBI:143788"/>
        <dbReference type="ChEBI" id="CHEBI:147286"/>
        <dbReference type="ChEBI" id="CHEBI:195366"/>
        <dbReference type="EC" id="2.1.2.2"/>
    </reaction>
</comment>
<accession>A0A2D0N421</accession>
<dbReference type="CDD" id="cd08645">
    <property type="entry name" value="FMT_core_GART"/>
    <property type="match status" value="1"/>
</dbReference>
<gene>
    <name evidence="6" type="primary">purN</name>
    <name evidence="8" type="ORF">CRP01_28025</name>
</gene>